<proteinExistence type="predicted"/>
<dbReference type="Proteomes" id="UP000293391">
    <property type="component" value="Chromosome"/>
</dbReference>
<dbReference type="PANTHER" id="PTHR30349">
    <property type="entry name" value="PHAGE INTEGRASE-RELATED"/>
    <property type="match status" value="1"/>
</dbReference>
<dbReference type="Gene3D" id="1.10.443.10">
    <property type="entry name" value="Intergrase catalytic core"/>
    <property type="match status" value="1"/>
</dbReference>
<dbReference type="InterPro" id="IPR050090">
    <property type="entry name" value="Tyrosine_recombinase_XerCD"/>
</dbReference>
<reference evidence="6" key="2">
    <citation type="journal article" date="2019" name="Nat. Commun.">
        <title>Spatiotemporal dynamics of multidrug resistant bacteria on intensive care unit surfaces.</title>
        <authorList>
            <person name="D'Souza A.W."/>
            <person name="Potter R.F."/>
            <person name="Wallace M."/>
            <person name="Shupe A."/>
            <person name="Patel S."/>
            <person name="Sun X."/>
            <person name="Gul D."/>
            <person name="Kwon J.H."/>
            <person name="Andleeb S."/>
            <person name="Burnham C.D."/>
            <person name="Dantas G."/>
        </authorList>
    </citation>
    <scope>NUCLEOTIDE SEQUENCE</scope>
    <source>
        <strain evidence="6">AL_065</strain>
    </source>
</reference>
<dbReference type="CDD" id="cd00397">
    <property type="entry name" value="DNA_BRE_C"/>
    <property type="match status" value="1"/>
</dbReference>
<evidence type="ECO:0000259" key="5">
    <source>
        <dbReference type="PROSITE" id="PS51898"/>
    </source>
</evidence>
<dbReference type="InterPro" id="IPR010998">
    <property type="entry name" value="Integrase_recombinase_N"/>
</dbReference>
<accession>A0AAJ4TSS8</accession>
<sequence>MELWDCELKASNNEYDEKGSIATQNIIHEYRLHTYDCDKEIFIELKDSYAPSFPVIIKSDGTIWDKAVLYLNHLLSMDKSTKLIKTAAGDLLDFLRFIEAHEIDMLHVPSEKELRVTYRYRQYLINKDDLTSTTKSQRINRIIAFYKFCFANKLFTKEEINNRLYKVLKERLFKTFNLRIWYTSNEGFIRETEKESTDLRIKRNPSSEQSSDGIKDGRQLHPLSPEEQEIFGRYLKKYGSRVFQLICIIAINTGARLQTICTLRTNDIQELKKGKVVKNKYKGIIVGKGTTIDNKQDKQYKILFPIWIIEQLENYINSVEWEERASKSYYKKDNNYIFLSKFGNSFYTSKKEIQDRKLRKYPTNGMFVERKGESIRKNLDDIWQLMEKNREEIGKFSIHDLRATFGLNLLHQLERFNKLDQSSILNEIRERMGHSSRLITENYLNYYALNQAYANVSEKYTEDTYRFDY</sequence>
<dbReference type="RefSeq" id="WP_016659928.1">
    <property type="nucleotide sequence ID" value="NZ_CP078045.1"/>
</dbReference>
<dbReference type="PROSITE" id="PS51898">
    <property type="entry name" value="TYR_RECOMBINASE"/>
    <property type="match status" value="1"/>
</dbReference>
<dbReference type="InterPro" id="IPR013762">
    <property type="entry name" value="Integrase-like_cat_sf"/>
</dbReference>
<evidence type="ECO:0000313" key="6">
    <source>
        <dbReference type="EMBL" id="QXR06689.1"/>
    </source>
</evidence>
<gene>
    <name evidence="6" type="ORF">EVX74_011360</name>
</gene>
<dbReference type="InterPro" id="IPR011010">
    <property type="entry name" value="DNA_brk_join_enz"/>
</dbReference>
<dbReference type="GO" id="GO:0003677">
    <property type="term" value="F:DNA binding"/>
    <property type="evidence" value="ECO:0007669"/>
    <property type="project" value="UniProtKB-KW"/>
</dbReference>
<dbReference type="Gene3D" id="1.10.150.130">
    <property type="match status" value="1"/>
</dbReference>
<dbReference type="InterPro" id="IPR002104">
    <property type="entry name" value="Integrase_catalytic"/>
</dbReference>
<reference evidence="6" key="3">
    <citation type="submission" date="2021-06" db="EMBL/GenBank/DDBJ databases">
        <authorList>
            <person name="Diorio-Toth L."/>
        </authorList>
    </citation>
    <scope>NUCLEOTIDE SEQUENCE</scope>
    <source>
        <strain evidence="6">AL_065</strain>
    </source>
</reference>
<evidence type="ECO:0000256" key="2">
    <source>
        <dbReference type="ARBA" id="ARBA00023125"/>
    </source>
</evidence>
<feature type="domain" description="Tyr recombinase" evidence="5">
    <location>
        <begin position="218"/>
        <end position="466"/>
    </location>
</feature>
<dbReference type="EMBL" id="CP078045">
    <property type="protein sequence ID" value="QXR06689.1"/>
    <property type="molecule type" value="Genomic_DNA"/>
</dbReference>
<evidence type="ECO:0000313" key="7">
    <source>
        <dbReference type="Proteomes" id="UP000293391"/>
    </source>
</evidence>
<feature type="region of interest" description="Disordered" evidence="4">
    <location>
        <begin position="199"/>
        <end position="220"/>
    </location>
</feature>
<evidence type="ECO:0000256" key="3">
    <source>
        <dbReference type="ARBA" id="ARBA00023172"/>
    </source>
</evidence>
<keyword evidence="3" id="KW-0233">DNA recombination</keyword>
<name>A0AAJ4TSS8_ACILW</name>
<dbReference type="GO" id="GO:0006310">
    <property type="term" value="P:DNA recombination"/>
    <property type="evidence" value="ECO:0007669"/>
    <property type="project" value="UniProtKB-KW"/>
</dbReference>
<keyword evidence="2" id="KW-0238">DNA-binding</keyword>
<dbReference type="AlphaFoldDB" id="A0AAJ4TSS8"/>
<protein>
    <submittedName>
        <fullName evidence="6">Site-specific integrase</fullName>
    </submittedName>
</protein>
<organism evidence="6 7">
    <name type="scientific">Acinetobacter lwoffii</name>
    <dbReference type="NCBI Taxonomy" id="28090"/>
    <lineage>
        <taxon>Bacteria</taxon>
        <taxon>Pseudomonadati</taxon>
        <taxon>Pseudomonadota</taxon>
        <taxon>Gammaproteobacteria</taxon>
        <taxon>Moraxellales</taxon>
        <taxon>Moraxellaceae</taxon>
        <taxon>Acinetobacter</taxon>
    </lineage>
</organism>
<evidence type="ECO:0000256" key="4">
    <source>
        <dbReference type="SAM" id="MobiDB-lite"/>
    </source>
</evidence>
<reference evidence="6" key="1">
    <citation type="submission" date="2018-10" db="EMBL/GenBank/DDBJ databases">
        <authorList>
            <person name="D'Souza A.W."/>
            <person name="Potter R.F."/>
            <person name="Wallace M."/>
            <person name="Shupe A."/>
            <person name="Patel S."/>
            <person name="Sun S."/>
            <person name="Gul D."/>
            <person name="Kwon J.H."/>
            <person name="Andleeb S."/>
            <person name="Burnham C.-A.D."/>
            <person name="Dantas G."/>
        </authorList>
    </citation>
    <scope>NUCLEOTIDE SEQUENCE</scope>
    <source>
        <strain evidence="6">AL_065</strain>
    </source>
</reference>
<evidence type="ECO:0000256" key="1">
    <source>
        <dbReference type="ARBA" id="ARBA00022908"/>
    </source>
</evidence>
<dbReference type="GO" id="GO:0015074">
    <property type="term" value="P:DNA integration"/>
    <property type="evidence" value="ECO:0007669"/>
    <property type="project" value="UniProtKB-KW"/>
</dbReference>
<dbReference type="PANTHER" id="PTHR30349:SF82">
    <property type="entry name" value="INTEGRASE_RECOMBINASE YOEC-RELATED"/>
    <property type="match status" value="1"/>
</dbReference>
<dbReference type="SUPFAM" id="SSF56349">
    <property type="entry name" value="DNA breaking-rejoining enzymes"/>
    <property type="match status" value="1"/>
</dbReference>
<keyword evidence="1" id="KW-0229">DNA integration</keyword>